<evidence type="ECO:0000256" key="2">
    <source>
        <dbReference type="ARBA" id="ARBA00023002"/>
    </source>
</evidence>
<keyword evidence="5" id="KW-1185">Reference proteome</keyword>
<protein>
    <submittedName>
        <fullName evidence="4">Zinc-binding oxidoreductase alcohol dehydrogenase</fullName>
    </submittedName>
</protein>
<dbReference type="InterPro" id="IPR002347">
    <property type="entry name" value="SDR_fam"/>
</dbReference>
<dbReference type="InterPro" id="IPR011032">
    <property type="entry name" value="GroES-like_sf"/>
</dbReference>
<dbReference type="OrthoDB" id="48317at2759"/>
<dbReference type="Pfam" id="PF08240">
    <property type="entry name" value="ADH_N"/>
    <property type="match status" value="1"/>
</dbReference>
<dbReference type="PRINTS" id="PR00081">
    <property type="entry name" value="GDHRDH"/>
</dbReference>
<dbReference type="Pfam" id="PF00107">
    <property type="entry name" value="ADH_zinc_N"/>
    <property type="match status" value="1"/>
</dbReference>
<dbReference type="InterPro" id="IPR047122">
    <property type="entry name" value="Trans-enoyl_RdTase-like"/>
</dbReference>
<dbReference type="InterPro" id="IPR013154">
    <property type="entry name" value="ADH-like_N"/>
</dbReference>
<dbReference type="AlphaFoldDB" id="A0A8H5Z580"/>
<accession>A0A8H5Z580</accession>
<dbReference type="Proteomes" id="UP000544331">
    <property type="component" value="Unassembled WGS sequence"/>
</dbReference>
<evidence type="ECO:0000313" key="4">
    <source>
        <dbReference type="EMBL" id="KAF5725030.1"/>
    </source>
</evidence>
<organism evidence="4 5">
    <name type="scientific">Fusarium mundagurra</name>
    <dbReference type="NCBI Taxonomy" id="1567541"/>
    <lineage>
        <taxon>Eukaryota</taxon>
        <taxon>Fungi</taxon>
        <taxon>Dikarya</taxon>
        <taxon>Ascomycota</taxon>
        <taxon>Pezizomycotina</taxon>
        <taxon>Sordariomycetes</taxon>
        <taxon>Hypocreomycetidae</taxon>
        <taxon>Hypocreales</taxon>
        <taxon>Nectriaceae</taxon>
        <taxon>Fusarium</taxon>
        <taxon>Fusarium fujikuroi species complex</taxon>
    </lineage>
</organism>
<dbReference type="EMBL" id="JAAOAN010000017">
    <property type="protein sequence ID" value="KAF5725030.1"/>
    <property type="molecule type" value="Genomic_DNA"/>
</dbReference>
<dbReference type="CDD" id="cd05233">
    <property type="entry name" value="SDR_c"/>
    <property type="match status" value="1"/>
</dbReference>
<dbReference type="CDD" id="cd08249">
    <property type="entry name" value="enoyl_reductase_like"/>
    <property type="match status" value="1"/>
</dbReference>
<dbReference type="SUPFAM" id="SSF50129">
    <property type="entry name" value="GroES-like"/>
    <property type="match status" value="1"/>
</dbReference>
<dbReference type="SUPFAM" id="SSF51735">
    <property type="entry name" value="NAD(P)-binding Rossmann-fold domains"/>
    <property type="match status" value="2"/>
</dbReference>
<dbReference type="Gene3D" id="3.40.50.720">
    <property type="entry name" value="NAD(P)-binding Rossmann-like Domain"/>
    <property type="match status" value="2"/>
</dbReference>
<dbReference type="PANTHER" id="PTHR45348">
    <property type="entry name" value="HYPOTHETICAL OXIDOREDUCTASE (EUROFUNG)"/>
    <property type="match status" value="1"/>
</dbReference>
<gene>
    <name evidence="4" type="ORF">FMUND_243</name>
</gene>
<dbReference type="InterPro" id="IPR020843">
    <property type="entry name" value="ER"/>
</dbReference>
<dbReference type="SMART" id="SM00829">
    <property type="entry name" value="PKS_ER"/>
    <property type="match status" value="1"/>
</dbReference>
<proteinExistence type="inferred from homology"/>
<dbReference type="InterPro" id="IPR036291">
    <property type="entry name" value="NAD(P)-bd_dom_sf"/>
</dbReference>
<dbReference type="PRINTS" id="PR00080">
    <property type="entry name" value="SDRFAMILY"/>
</dbReference>
<reference evidence="4 5" key="1">
    <citation type="submission" date="2020-05" db="EMBL/GenBank/DDBJ databases">
        <title>Identification and distribution of gene clusters putatively required for synthesis of sphingolipid metabolism inhibitors in phylogenetically diverse species of the filamentous fungus Fusarium.</title>
        <authorList>
            <person name="Kim H.-S."/>
            <person name="Busman M."/>
            <person name="Brown D.W."/>
            <person name="Divon H."/>
            <person name="Uhlig S."/>
            <person name="Proctor R.H."/>
        </authorList>
    </citation>
    <scope>NUCLEOTIDE SEQUENCE [LARGE SCALE GENOMIC DNA]</scope>
    <source>
        <strain evidence="4 5">NRRL 66235</strain>
    </source>
</reference>
<dbReference type="PANTHER" id="PTHR45348:SF2">
    <property type="entry name" value="ZINC-TYPE ALCOHOL DEHYDROGENASE-LIKE PROTEIN C2E1P3.01"/>
    <property type="match status" value="1"/>
</dbReference>
<sequence>MVEQTLGGKVALVSGSAWGIGAAICVELASNQAKDAESVLERCRETKGAQVNECFAIEADLQTVEGPQKLIDDTITRLKGRKLDILVNNAGIAIMKPLVEATLDQWDKQVNLNCRGMFLLTQAVLPHLSKNNCRIINASSAGARLGTRGSTIYNGSKAMVEGFTRCWAVEFGRDYDCTVNAYCPGPTNTHGFQHAGEKFLASMKPILEATPKAGRMADPSEIANAVGLLCEEKAGWITGVCIGLRDIMKAVISQNKAPVLVTDRPQPKLRAEYVLIRPVAVALNPTDWKHAALGIAADGNLLGCDFAGIVVEVGSAVSKSLQAGDEVLGVAHGGCPAQPEDGAFAEYIVAKGDTLIRKPKSLSFEKAATISLGAITCGQGLFQQGLKLKLPGEGVQEKSFVLIYGGSTATGSLGIQFATLAGYSVVTTTSKANFQRVKDLGAVEAFDYNEPDVGRKIRDYTKNSLKCAWDTYGKDQSSQICADALSTEACGVYASVLPTKLPRTDVESISTVMYTMFGEEFSMKGKLFPASQEDWEFAKKFMSLTEKLLAEEKLKTHPEVVGPNGLQGVLEGLGSLKAGNVRAQKLVYRVAETP</sequence>
<evidence type="ECO:0000259" key="3">
    <source>
        <dbReference type="SMART" id="SM00829"/>
    </source>
</evidence>
<comment type="similarity">
    <text evidence="1">Belongs to the zinc-containing alcohol dehydrogenase family.</text>
</comment>
<dbReference type="InterPro" id="IPR013149">
    <property type="entry name" value="ADH-like_C"/>
</dbReference>
<evidence type="ECO:0000256" key="1">
    <source>
        <dbReference type="ARBA" id="ARBA00008072"/>
    </source>
</evidence>
<dbReference type="Gene3D" id="3.90.180.10">
    <property type="entry name" value="Medium-chain alcohol dehydrogenases, catalytic domain"/>
    <property type="match status" value="1"/>
</dbReference>
<evidence type="ECO:0000313" key="5">
    <source>
        <dbReference type="Proteomes" id="UP000544331"/>
    </source>
</evidence>
<feature type="domain" description="Enoyl reductase (ER)" evidence="3">
    <location>
        <begin position="253"/>
        <end position="509"/>
    </location>
</feature>
<name>A0A8H5Z580_9HYPO</name>
<dbReference type="Pfam" id="PF13561">
    <property type="entry name" value="adh_short_C2"/>
    <property type="match status" value="1"/>
</dbReference>
<comment type="caution">
    <text evidence="4">The sequence shown here is derived from an EMBL/GenBank/DDBJ whole genome shotgun (WGS) entry which is preliminary data.</text>
</comment>
<keyword evidence="2" id="KW-0560">Oxidoreductase</keyword>
<dbReference type="GO" id="GO:0016651">
    <property type="term" value="F:oxidoreductase activity, acting on NAD(P)H"/>
    <property type="evidence" value="ECO:0007669"/>
    <property type="project" value="InterPro"/>
</dbReference>